<reference evidence="1 2" key="1">
    <citation type="journal article" date="2024" name="G3 (Bethesda)">
        <title>Genome assembly of Hibiscus sabdariffa L. provides insights into metabolisms of medicinal natural products.</title>
        <authorList>
            <person name="Kim T."/>
        </authorList>
    </citation>
    <scope>NUCLEOTIDE SEQUENCE [LARGE SCALE GENOMIC DNA]</scope>
    <source>
        <strain evidence="1">TK-2024</strain>
        <tissue evidence="1">Old leaves</tissue>
    </source>
</reference>
<keyword evidence="2" id="KW-1185">Reference proteome</keyword>
<organism evidence="1 2">
    <name type="scientific">Hibiscus sabdariffa</name>
    <name type="common">roselle</name>
    <dbReference type="NCBI Taxonomy" id="183260"/>
    <lineage>
        <taxon>Eukaryota</taxon>
        <taxon>Viridiplantae</taxon>
        <taxon>Streptophyta</taxon>
        <taxon>Embryophyta</taxon>
        <taxon>Tracheophyta</taxon>
        <taxon>Spermatophyta</taxon>
        <taxon>Magnoliopsida</taxon>
        <taxon>eudicotyledons</taxon>
        <taxon>Gunneridae</taxon>
        <taxon>Pentapetalae</taxon>
        <taxon>rosids</taxon>
        <taxon>malvids</taxon>
        <taxon>Malvales</taxon>
        <taxon>Malvaceae</taxon>
        <taxon>Malvoideae</taxon>
        <taxon>Hibiscus</taxon>
    </lineage>
</organism>
<comment type="caution">
    <text evidence="1">The sequence shown here is derived from an EMBL/GenBank/DDBJ whole genome shotgun (WGS) entry which is preliminary data.</text>
</comment>
<gene>
    <name evidence="1" type="ORF">V6N12_034543</name>
</gene>
<name>A0ABR2DHG6_9ROSI</name>
<evidence type="ECO:0000313" key="2">
    <source>
        <dbReference type="Proteomes" id="UP001472677"/>
    </source>
</evidence>
<proteinExistence type="predicted"/>
<evidence type="ECO:0000313" key="1">
    <source>
        <dbReference type="EMBL" id="KAK8538836.1"/>
    </source>
</evidence>
<dbReference type="EMBL" id="JBBPBM010000027">
    <property type="protein sequence ID" value="KAK8538836.1"/>
    <property type="molecule type" value="Genomic_DNA"/>
</dbReference>
<sequence length="107" mass="12079">MGKRVVGIDDLKKVLVGLKNKDATSLIANYGFPRRAWLIMWTVRRSAKDFRLVEENSRVGALERRTELAIALEGKIDLEWENSLNGDLSELSRRGVDIFEGMGMEVG</sequence>
<dbReference type="Proteomes" id="UP001472677">
    <property type="component" value="Unassembled WGS sequence"/>
</dbReference>
<accession>A0ABR2DHG6</accession>
<protein>
    <submittedName>
        <fullName evidence="1">Uncharacterized protein</fullName>
    </submittedName>
</protein>